<dbReference type="AlphaFoldDB" id="K5X2H3"/>
<organism evidence="1 2">
    <name type="scientific">Agaricus bisporus var. burnettii (strain JB137-S8 / ATCC MYA-4627 / FGSC 10392)</name>
    <name type="common">White button mushroom</name>
    <dbReference type="NCBI Taxonomy" id="597362"/>
    <lineage>
        <taxon>Eukaryota</taxon>
        <taxon>Fungi</taxon>
        <taxon>Dikarya</taxon>
        <taxon>Basidiomycota</taxon>
        <taxon>Agaricomycotina</taxon>
        <taxon>Agaricomycetes</taxon>
        <taxon>Agaricomycetidae</taxon>
        <taxon>Agaricales</taxon>
        <taxon>Agaricineae</taxon>
        <taxon>Agaricaceae</taxon>
        <taxon>Agaricus</taxon>
    </lineage>
</organism>
<evidence type="ECO:0000313" key="2">
    <source>
        <dbReference type="Proteomes" id="UP000008493"/>
    </source>
</evidence>
<dbReference type="OMA" id="SEPGWFP"/>
<accession>K5X2H3</accession>
<evidence type="ECO:0000313" key="1">
    <source>
        <dbReference type="EMBL" id="EKM77082.1"/>
    </source>
</evidence>
<dbReference type="EMBL" id="JH971398">
    <property type="protein sequence ID" value="EKM77082.1"/>
    <property type="molecule type" value="Genomic_DNA"/>
</dbReference>
<dbReference type="OrthoDB" id="3052926at2759"/>
<dbReference type="InParanoid" id="K5X2H3"/>
<feature type="non-terminal residue" evidence="1">
    <location>
        <position position="1"/>
    </location>
</feature>
<dbReference type="Proteomes" id="UP000008493">
    <property type="component" value="Unassembled WGS sequence"/>
</dbReference>
<sequence length="121" mass="14154">GVQNPSTSPLRSGEPYVPVLLFAYPLPDDCLERWAKTHNIPEGDENDLCQDAFHDIRRRPPPRGWCRVAQVYYDDWKVAPALVIATNRSKEEMVQSQDLDLIQYYRTLLHSEPGWFPRYYC</sequence>
<dbReference type="GeneID" id="18832177"/>
<gene>
    <name evidence="1" type="ORF">AGABI1DRAFT_86862</name>
</gene>
<proteinExistence type="predicted"/>
<protein>
    <submittedName>
        <fullName evidence="1">Uncharacterized protein</fullName>
    </submittedName>
</protein>
<reference evidence="2" key="1">
    <citation type="journal article" date="2012" name="Proc. Natl. Acad. Sci. U.S.A.">
        <title>Genome sequence of the button mushroom Agaricus bisporus reveals mechanisms governing adaptation to a humic-rich ecological niche.</title>
        <authorList>
            <person name="Morin E."/>
            <person name="Kohler A."/>
            <person name="Baker A.R."/>
            <person name="Foulongne-Oriol M."/>
            <person name="Lombard V."/>
            <person name="Nagy L.G."/>
            <person name="Ohm R.A."/>
            <person name="Patyshakuliyeva A."/>
            <person name="Brun A."/>
            <person name="Aerts A.L."/>
            <person name="Bailey A.M."/>
            <person name="Billette C."/>
            <person name="Coutinho P.M."/>
            <person name="Deakin G."/>
            <person name="Doddapaneni H."/>
            <person name="Floudas D."/>
            <person name="Grimwood J."/>
            <person name="Hilden K."/>
            <person name="Kuees U."/>
            <person name="LaButti K.M."/>
            <person name="Lapidus A."/>
            <person name="Lindquist E.A."/>
            <person name="Lucas S.M."/>
            <person name="Murat C."/>
            <person name="Riley R.W."/>
            <person name="Salamov A.A."/>
            <person name="Schmutz J."/>
            <person name="Subramanian V."/>
            <person name="Woesten H.A.B."/>
            <person name="Xu J."/>
            <person name="Eastwood D.C."/>
            <person name="Foster G.D."/>
            <person name="Sonnenberg A.S."/>
            <person name="Cullen D."/>
            <person name="de Vries R.P."/>
            <person name="Lundell T."/>
            <person name="Hibbett D.S."/>
            <person name="Henrissat B."/>
            <person name="Burton K.S."/>
            <person name="Kerrigan R.W."/>
            <person name="Challen M.P."/>
            <person name="Grigoriev I.V."/>
            <person name="Martin F."/>
        </authorList>
    </citation>
    <scope>NUCLEOTIDE SEQUENCE [LARGE SCALE GENOMIC DNA]</scope>
    <source>
        <strain evidence="2">JB137-S8 / ATCC MYA-4627 / FGSC 10392</strain>
    </source>
</reference>
<name>K5X2H3_AGABU</name>
<dbReference type="RefSeq" id="XP_007332373.1">
    <property type="nucleotide sequence ID" value="XM_007332311.1"/>
</dbReference>
<dbReference type="KEGG" id="abp:AGABI1DRAFT86862"/>
<keyword evidence="2" id="KW-1185">Reference proteome</keyword>
<dbReference type="HOGENOM" id="CLU_1948190_0_0_1"/>